<gene>
    <name evidence="2" type="ORF">EFQ99_24310</name>
</gene>
<keyword evidence="1" id="KW-1133">Transmembrane helix</keyword>
<dbReference type="Proteomes" id="UP000278823">
    <property type="component" value="Unassembled WGS sequence"/>
</dbReference>
<keyword evidence="1" id="KW-0472">Membrane</keyword>
<reference evidence="3" key="1">
    <citation type="submission" date="2018-11" db="EMBL/GenBank/DDBJ databases">
        <title>Rhizobium chutanense sp. nov., isolated from root nodules of Phaseolus vulgaris in China.</title>
        <authorList>
            <person name="Huo Y."/>
        </authorList>
    </citation>
    <scope>NUCLEOTIDE SEQUENCE [LARGE SCALE GENOMIC DNA]</scope>
    <source>
        <strain evidence="3">CCBAU 65647</strain>
    </source>
</reference>
<organism evidence="2 3">
    <name type="scientific">Rhizobium vallis</name>
    <dbReference type="NCBI Taxonomy" id="634290"/>
    <lineage>
        <taxon>Bacteria</taxon>
        <taxon>Pseudomonadati</taxon>
        <taxon>Pseudomonadota</taxon>
        <taxon>Alphaproteobacteria</taxon>
        <taxon>Hyphomicrobiales</taxon>
        <taxon>Rhizobiaceae</taxon>
        <taxon>Rhizobium/Agrobacterium group</taxon>
        <taxon>Rhizobium</taxon>
    </lineage>
</organism>
<feature type="transmembrane region" description="Helical" evidence="1">
    <location>
        <begin position="59"/>
        <end position="79"/>
    </location>
</feature>
<dbReference type="EMBL" id="RJTH01000009">
    <property type="protein sequence ID" value="RUM23215.1"/>
    <property type="molecule type" value="Genomic_DNA"/>
</dbReference>
<keyword evidence="1" id="KW-0812">Transmembrane</keyword>
<evidence type="ECO:0000256" key="1">
    <source>
        <dbReference type="SAM" id="Phobius"/>
    </source>
</evidence>
<accession>A0A3S0T3B6</accession>
<protein>
    <recommendedName>
        <fullName evidence="4">Transmembrane protein</fullName>
    </recommendedName>
</protein>
<dbReference type="AlphaFoldDB" id="A0A3S0T3B6"/>
<dbReference type="OrthoDB" id="8369533at2"/>
<evidence type="ECO:0008006" key="4">
    <source>
        <dbReference type="Google" id="ProtNLM"/>
    </source>
</evidence>
<name>A0A3S0T3B6_9HYPH</name>
<proteinExistence type="predicted"/>
<evidence type="ECO:0000313" key="2">
    <source>
        <dbReference type="EMBL" id="RUM23215.1"/>
    </source>
</evidence>
<feature type="transmembrane region" description="Helical" evidence="1">
    <location>
        <begin position="26"/>
        <end position="47"/>
    </location>
</feature>
<comment type="caution">
    <text evidence="2">The sequence shown here is derived from an EMBL/GenBank/DDBJ whole genome shotgun (WGS) entry which is preliminary data.</text>
</comment>
<evidence type="ECO:0000313" key="3">
    <source>
        <dbReference type="Proteomes" id="UP000278823"/>
    </source>
</evidence>
<keyword evidence="3" id="KW-1185">Reference proteome</keyword>
<sequence>MSVSSRLFRWFQDINSPRRKLVMEDWLSYLMSYFHMAFHNAAFFMATVRNDLLLLDVRLFTAVFFAVIGVVLILIIALVRTWRRLRQSEDVIRSLNDDLAQVTQDLNVERVWRLAGGDSTEQPGPDSLTELYKLLSRHQAASHMA</sequence>